<feature type="compositionally biased region" description="Low complexity" evidence="11">
    <location>
        <begin position="1488"/>
        <end position="1503"/>
    </location>
</feature>
<feature type="signal peptide" evidence="13">
    <location>
        <begin position="1"/>
        <end position="25"/>
    </location>
</feature>
<dbReference type="Gene3D" id="3.30.70.80">
    <property type="entry name" value="Peptidase S8 propeptide/proteinase inhibitor I9"/>
    <property type="match status" value="1"/>
</dbReference>
<feature type="domain" description="PA" evidence="15">
    <location>
        <begin position="395"/>
        <end position="474"/>
    </location>
</feature>
<dbReference type="InterPro" id="IPR050131">
    <property type="entry name" value="Peptidase_S8_subtilisin-like"/>
</dbReference>
<feature type="chain" id="PRO_5046785318" evidence="13">
    <location>
        <begin position="26"/>
        <end position="1666"/>
    </location>
</feature>
<evidence type="ECO:0000259" key="16">
    <source>
        <dbReference type="Pfam" id="PF06280"/>
    </source>
</evidence>
<dbReference type="SUPFAM" id="SSF52743">
    <property type="entry name" value="Subtilisin-like"/>
    <property type="match status" value="1"/>
</dbReference>
<evidence type="ECO:0000256" key="6">
    <source>
        <dbReference type="ARBA" id="ARBA00022737"/>
    </source>
</evidence>
<evidence type="ECO:0000256" key="7">
    <source>
        <dbReference type="ARBA" id="ARBA00022801"/>
    </source>
</evidence>
<dbReference type="Gene3D" id="2.60.40.10">
    <property type="entry name" value="Immunoglobulins"/>
    <property type="match status" value="1"/>
</dbReference>
<dbReference type="InterPro" id="IPR023828">
    <property type="entry name" value="Peptidase_S8_Ser-AS"/>
</dbReference>
<keyword evidence="2" id="KW-0134">Cell wall</keyword>
<evidence type="ECO:0000256" key="13">
    <source>
        <dbReference type="SAM" id="SignalP"/>
    </source>
</evidence>
<dbReference type="Proteomes" id="UP001266099">
    <property type="component" value="Unassembled WGS sequence"/>
</dbReference>
<evidence type="ECO:0000256" key="5">
    <source>
        <dbReference type="ARBA" id="ARBA00022729"/>
    </source>
</evidence>
<keyword evidence="18" id="KW-1185">Reference proteome</keyword>
<evidence type="ECO:0000256" key="3">
    <source>
        <dbReference type="ARBA" id="ARBA00022525"/>
    </source>
</evidence>
<keyword evidence="8 9" id="KW-0720">Serine protease</keyword>
<comment type="caution">
    <text evidence="17">The sequence shown here is derived from an EMBL/GenBank/DDBJ whole genome shotgun (WGS) entry which is preliminary data.</text>
</comment>
<evidence type="ECO:0000256" key="12">
    <source>
        <dbReference type="SAM" id="Phobius"/>
    </source>
</evidence>
<keyword evidence="3" id="KW-0964">Secreted</keyword>
<evidence type="ECO:0000259" key="15">
    <source>
        <dbReference type="Pfam" id="PF02225"/>
    </source>
</evidence>
<dbReference type="PROSITE" id="PS00136">
    <property type="entry name" value="SUBTILASE_ASP"/>
    <property type="match status" value="1"/>
</dbReference>
<dbReference type="InterPro" id="IPR022398">
    <property type="entry name" value="Peptidase_S8_His-AS"/>
</dbReference>
<dbReference type="PANTHER" id="PTHR43806:SF11">
    <property type="entry name" value="CEREVISIN-RELATED"/>
    <property type="match status" value="1"/>
</dbReference>
<keyword evidence="12" id="KW-0472">Membrane</keyword>
<evidence type="ECO:0000313" key="18">
    <source>
        <dbReference type="Proteomes" id="UP001266099"/>
    </source>
</evidence>
<dbReference type="Pfam" id="PF02225">
    <property type="entry name" value="PA"/>
    <property type="match status" value="1"/>
</dbReference>
<keyword evidence="12" id="KW-1133">Transmembrane helix</keyword>
<dbReference type="InterPro" id="IPR037045">
    <property type="entry name" value="S8pro/Inhibitor_I9_sf"/>
</dbReference>
<dbReference type="Pfam" id="PF00082">
    <property type="entry name" value="Peptidase_S8"/>
    <property type="match status" value="1"/>
</dbReference>
<dbReference type="CDD" id="cd07475">
    <property type="entry name" value="Peptidases_S8_C5a_Peptidase"/>
    <property type="match status" value="1"/>
</dbReference>
<dbReference type="InterPro" id="IPR036852">
    <property type="entry name" value="Peptidase_S8/S53_dom_sf"/>
</dbReference>
<dbReference type="GO" id="GO:0016787">
    <property type="term" value="F:hydrolase activity"/>
    <property type="evidence" value="ECO:0007669"/>
    <property type="project" value="UniProtKB-KW"/>
</dbReference>
<gene>
    <name evidence="17" type="ORF">J2S36_000744</name>
</gene>
<sequence>MKLPRILSVITSVSLLIAAIPNAVAAPEAPPLPPDNNFSSAVSGENIRVLVTLKDQPRLPGEFGSDTSYVQKQANAFASKYGFQVDRKFSYLVNAISGSIAAQEISHLKLDPAVAAVEKLRIYYPLMESASTLSGSQKARKDFGVDGAGTVISIIDTGVDIHHQDMRLDPDVAPRIAPSEGFTPKVPYGYNFADENNIVKDTTASQHGMHVAGIAAANGGKEANVAKNSRMNGIAPNAQILAMKVFSNDPNKKGAGADDVMAAIEESVKRGADVINLSLGYPNGHEAQNIGEQRAIENARAAGVEVIVAAGNEGQNGSPTGENNDALGMLDDGTVASPSTGVGAWSVASIENQLIVNSLGIARNTKATHKFGFDLQTGTADGQEHELVDAGVGSFNDTFGKDFSGKYVLIQRGGMQGENPITFKDKFTNAQIAKAAGVIIYNHAKGGDDLPGMGGIESFKIPGIAIGHSDGVKLKELISQGLTKIKLTDAHISRTNPNAMRPSAFSSWGSAPELGFKPEISGIGGNVYSTVNDHKYATKSGTSMAAPYVAGVSALMIEKNTQKFPKLKRKELVARNRIALSNTASILKHDDIPFAPRQIGAGLVQTDAALRTSVLATVDDSPVLALREVKGTRDFTVTLENEADHEFTFTPGATCVVNENNSLTETANTHCSTSDTIAAEVSEIKVPAKGTAKVKYTLKVSGADHWTQGWVTFKSKDPQQPDLALPYLGFAGDWNAERIIDTPRYAGFDQPILDRLEKNPTITSLYTQINQGEYTFRDGEQFISPNGDGLADVIYAKVAMLRNAKEVKITVVDEDKKLVRAIGKQDDVVRPTIKAQLAEMTNAMQTDFSSIVFDGKKYDQRKASFENVADGKYFFRIEARMGAEYEPQILDLPFAIDRVAPKVEVLSIQKNAAGNYEVKVSATDNASGVNAVQGRFTWPSSIITKDETMKDKTPADGVHTLIVNGPIAEKVGYFEIYASDLATNVVRKTVMVSDRALIVESADTLAQIGTINASAQSEQTDEILVQNGKLVLTGRAGEKVRRVRAGDALTDVPESGRFEIRPSVIEGENTVVVAGLDTAGNVVAKQSFTFTYDGTAPQFSLSEPAGWPKVLARSVNGKVKIKGKVTDNLSPVSNVMIDGESFPVAEDGSFSAEISVADGSPAIMLSAFDKAWNKAEAIVRLENPDPQAAPLQLLANLGFAQAFNVVSGENDALQQKSEDVAANGLYTFMYKGKFNRMPQKFIVAGNDVSVAPDGSFETEISLREGITDVNVQIIDVDGAEIANTQMKVLLDLHAPNVEFTKPQIDADGALYLHHAGDVEFSGSVADNAFGYQLTINGNAVERFLSYEDPDRDAGKRDFTHLVTAEDGDKLLVVLKDHFDNTYLRMIPVVVDNIAPEVTVSGLADGDVRYFDPEANGNADLNQNAGAAVSAKVQVKDANLQHIALYVDGKLVTTKQVALVPAAGAVTKISEGFGKRKPPANGDNRGDQARAAADSDADNAAGSDLSRAAHDATEKPQQELSFTLTQNFAPGEHRIFVEARDKAGNTQVQQLSFTVKQLSVPEKEQKPGAGSGEVIVPGIDQQDLVPLPESKPQGWDTWIPSVIVPSAEAGRISERGQSRQQDLASAMAERAKMIAATGANTALVLFLATLLVVTSITVRRIQTRIEK</sequence>
<evidence type="ECO:0000256" key="4">
    <source>
        <dbReference type="ARBA" id="ARBA00022670"/>
    </source>
</evidence>
<proteinExistence type="inferred from homology"/>
<dbReference type="PROSITE" id="PS00138">
    <property type="entry name" value="SUBTILASE_SER"/>
    <property type="match status" value="1"/>
</dbReference>
<dbReference type="InterPro" id="IPR015500">
    <property type="entry name" value="Peptidase_S8_subtilisin-rel"/>
</dbReference>
<dbReference type="EMBL" id="JAVDUJ010000001">
    <property type="protein sequence ID" value="MDR6939201.1"/>
    <property type="molecule type" value="Genomic_DNA"/>
</dbReference>
<dbReference type="InterPro" id="IPR034216">
    <property type="entry name" value="C5a_Peptidase"/>
</dbReference>
<feature type="region of interest" description="Disordered" evidence="11">
    <location>
        <begin position="1471"/>
        <end position="1517"/>
    </location>
</feature>
<dbReference type="InterPro" id="IPR003137">
    <property type="entry name" value="PA_domain"/>
</dbReference>
<evidence type="ECO:0000256" key="2">
    <source>
        <dbReference type="ARBA" id="ARBA00022512"/>
    </source>
</evidence>
<feature type="transmembrane region" description="Helical" evidence="12">
    <location>
        <begin position="1632"/>
        <end position="1657"/>
    </location>
</feature>
<feature type="active site" description="Charge relay system" evidence="9">
    <location>
        <position position="207"/>
    </location>
</feature>
<dbReference type="InterPro" id="IPR010435">
    <property type="entry name" value="C5a/SBT2-like_Fn3"/>
</dbReference>
<dbReference type="InterPro" id="IPR013783">
    <property type="entry name" value="Ig-like_fold"/>
</dbReference>
<dbReference type="PRINTS" id="PR00723">
    <property type="entry name" value="SUBTILISIN"/>
</dbReference>
<keyword evidence="12" id="KW-0812">Transmembrane</keyword>
<keyword evidence="6" id="KW-0677">Repeat</keyword>
<evidence type="ECO:0000256" key="10">
    <source>
        <dbReference type="RuleBase" id="RU003355"/>
    </source>
</evidence>
<dbReference type="PROSITE" id="PS00137">
    <property type="entry name" value="SUBTILASE_HIS"/>
    <property type="match status" value="1"/>
</dbReference>
<dbReference type="Gene3D" id="2.60.40.4070">
    <property type="match status" value="1"/>
</dbReference>
<dbReference type="PROSITE" id="PS51892">
    <property type="entry name" value="SUBTILASE"/>
    <property type="match status" value="1"/>
</dbReference>
<feature type="compositionally biased region" description="Basic and acidic residues" evidence="11">
    <location>
        <begin position="1506"/>
        <end position="1516"/>
    </location>
</feature>
<evidence type="ECO:0000256" key="8">
    <source>
        <dbReference type="ARBA" id="ARBA00022825"/>
    </source>
</evidence>
<dbReference type="InterPro" id="IPR046450">
    <property type="entry name" value="PA_dom_sf"/>
</dbReference>
<dbReference type="EC" id="3.4.21.96" evidence="17"/>
<evidence type="ECO:0000313" key="17">
    <source>
        <dbReference type="EMBL" id="MDR6939201.1"/>
    </source>
</evidence>
<dbReference type="Pfam" id="PF06280">
    <property type="entry name" value="fn3_5"/>
    <property type="match status" value="1"/>
</dbReference>
<feature type="active site" description="Charge relay system" evidence="9">
    <location>
        <position position="543"/>
    </location>
</feature>
<dbReference type="CDD" id="cd02133">
    <property type="entry name" value="PA_C5a_like"/>
    <property type="match status" value="1"/>
</dbReference>
<dbReference type="InterPro" id="IPR023827">
    <property type="entry name" value="Peptidase_S8_Asp-AS"/>
</dbReference>
<comment type="similarity">
    <text evidence="1 9 10">Belongs to the peptidase S8 family.</text>
</comment>
<keyword evidence="4 9" id="KW-0645">Protease</keyword>
<dbReference type="SUPFAM" id="SSF52025">
    <property type="entry name" value="PA domain"/>
    <property type="match status" value="1"/>
</dbReference>
<dbReference type="RefSeq" id="WP_309955699.1">
    <property type="nucleotide sequence ID" value="NZ_JAVDUJ010000001.1"/>
</dbReference>
<accession>A0ABU1T1E5</accession>
<name>A0ABU1T1E5_9ACTO</name>
<evidence type="ECO:0000256" key="9">
    <source>
        <dbReference type="PROSITE-ProRule" id="PRU01240"/>
    </source>
</evidence>
<evidence type="ECO:0000259" key="14">
    <source>
        <dbReference type="Pfam" id="PF00082"/>
    </source>
</evidence>
<feature type="domain" description="Peptidase S8/S53" evidence="14">
    <location>
        <begin position="147"/>
        <end position="570"/>
    </location>
</feature>
<keyword evidence="5 13" id="KW-0732">Signal</keyword>
<evidence type="ECO:0000256" key="11">
    <source>
        <dbReference type="SAM" id="MobiDB-lite"/>
    </source>
</evidence>
<reference evidence="17 18" key="1">
    <citation type="submission" date="2023-07" db="EMBL/GenBank/DDBJ databases">
        <title>Sequencing the genomes of 1000 actinobacteria strains.</title>
        <authorList>
            <person name="Klenk H.-P."/>
        </authorList>
    </citation>
    <scope>NUCLEOTIDE SEQUENCE [LARGE SCALE GENOMIC DNA]</scope>
    <source>
        <strain evidence="17 18">DSM 15539</strain>
    </source>
</reference>
<dbReference type="InterPro" id="IPR000209">
    <property type="entry name" value="Peptidase_S8/S53_dom"/>
</dbReference>
<dbReference type="Gene3D" id="3.40.50.200">
    <property type="entry name" value="Peptidase S8/S53 domain"/>
    <property type="match status" value="1"/>
</dbReference>
<keyword evidence="7 9" id="KW-0378">Hydrolase</keyword>
<organism evidence="17 18">
    <name type="scientific">Arcanobacterium hippocoleae</name>
    <dbReference type="NCBI Taxonomy" id="149017"/>
    <lineage>
        <taxon>Bacteria</taxon>
        <taxon>Bacillati</taxon>
        <taxon>Actinomycetota</taxon>
        <taxon>Actinomycetes</taxon>
        <taxon>Actinomycetales</taxon>
        <taxon>Actinomycetaceae</taxon>
        <taxon>Arcanobacterium</taxon>
    </lineage>
</organism>
<feature type="domain" description="C5a peptidase/Subtilisin-like protease SBT2-like Fn3-like" evidence="16">
    <location>
        <begin position="625"/>
        <end position="728"/>
    </location>
</feature>
<protein>
    <submittedName>
        <fullName evidence="17">Lactocepin</fullName>
        <ecNumber evidence="17">3.4.21.96</ecNumber>
    </submittedName>
</protein>
<evidence type="ECO:0000256" key="1">
    <source>
        <dbReference type="ARBA" id="ARBA00011073"/>
    </source>
</evidence>
<dbReference type="PANTHER" id="PTHR43806">
    <property type="entry name" value="PEPTIDASE S8"/>
    <property type="match status" value="1"/>
</dbReference>
<dbReference type="Gene3D" id="3.50.30.30">
    <property type="match status" value="1"/>
</dbReference>
<feature type="active site" description="Charge relay system" evidence="9">
    <location>
        <position position="156"/>
    </location>
</feature>
<dbReference type="Gene3D" id="2.60.40.1710">
    <property type="entry name" value="Subtilisin-like superfamily"/>
    <property type="match status" value="1"/>
</dbReference>